<evidence type="ECO:0000256" key="1">
    <source>
        <dbReference type="ARBA" id="ARBA00023224"/>
    </source>
</evidence>
<proteinExistence type="inferred from homology"/>
<dbReference type="SMART" id="SM00283">
    <property type="entry name" value="MA"/>
    <property type="match status" value="1"/>
</dbReference>
<dbReference type="InterPro" id="IPR004090">
    <property type="entry name" value="Chemotax_Me-accpt_rcpt"/>
</dbReference>
<evidence type="ECO:0000313" key="6">
    <source>
        <dbReference type="Proteomes" id="UP000255207"/>
    </source>
</evidence>
<reference evidence="6" key="1">
    <citation type="submission" date="2018-07" db="EMBL/GenBank/DDBJ databases">
        <authorList>
            <person name="Safronova V.I."/>
            <person name="Chirak E.R."/>
            <person name="Sazanova A.L."/>
        </authorList>
    </citation>
    <scope>NUCLEOTIDE SEQUENCE [LARGE SCALE GENOMIC DNA]</scope>
    <source>
        <strain evidence="6">RCAM04685</strain>
    </source>
</reference>
<name>A0A370KXN4_9HYPH</name>
<evidence type="ECO:0000256" key="2">
    <source>
        <dbReference type="ARBA" id="ARBA00029447"/>
    </source>
</evidence>
<dbReference type="Proteomes" id="UP000255207">
    <property type="component" value="Unassembled WGS sequence"/>
</dbReference>
<comment type="similarity">
    <text evidence="2">Belongs to the methyl-accepting chemotaxis (MCP) protein family.</text>
</comment>
<dbReference type="Gene3D" id="1.10.287.950">
    <property type="entry name" value="Methyl-accepting chemotaxis protein"/>
    <property type="match status" value="1"/>
</dbReference>
<dbReference type="PANTHER" id="PTHR32089">
    <property type="entry name" value="METHYL-ACCEPTING CHEMOTAXIS PROTEIN MCPB"/>
    <property type="match status" value="1"/>
</dbReference>
<dbReference type="SUPFAM" id="SSF58104">
    <property type="entry name" value="Methyl-accepting chemotaxis protein (MCP) signaling domain"/>
    <property type="match status" value="1"/>
</dbReference>
<dbReference type="GO" id="GO:0004888">
    <property type="term" value="F:transmembrane signaling receptor activity"/>
    <property type="evidence" value="ECO:0007669"/>
    <property type="project" value="InterPro"/>
</dbReference>
<dbReference type="Pfam" id="PF00015">
    <property type="entry name" value="MCPsignal"/>
    <property type="match status" value="1"/>
</dbReference>
<feature type="domain" description="Methyl-accepting transducer" evidence="4">
    <location>
        <begin position="130"/>
        <end position="359"/>
    </location>
</feature>
<dbReference type="OrthoDB" id="354287at2"/>
<dbReference type="PROSITE" id="PS50111">
    <property type="entry name" value="CHEMOTAXIS_TRANSDUC_2"/>
    <property type="match status" value="1"/>
</dbReference>
<dbReference type="InterPro" id="IPR004089">
    <property type="entry name" value="MCPsignal_dom"/>
</dbReference>
<protein>
    <recommendedName>
        <fullName evidence="4">Methyl-accepting transducer domain-containing protein</fullName>
    </recommendedName>
</protein>
<comment type="caution">
    <text evidence="5">The sequence shown here is derived from an EMBL/GenBank/DDBJ whole genome shotgun (WGS) entry which is preliminary data.</text>
</comment>
<dbReference type="AlphaFoldDB" id="A0A370KXN4"/>
<gene>
    <name evidence="5" type="ORF">DWE98_28150</name>
</gene>
<evidence type="ECO:0000259" key="4">
    <source>
        <dbReference type="PROSITE" id="PS50111"/>
    </source>
</evidence>
<dbReference type="PANTHER" id="PTHR32089:SF112">
    <property type="entry name" value="LYSOZYME-LIKE PROTEIN-RELATED"/>
    <property type="match status" value="1"/>
</dbReference>
<dbReference type="EMBL" id="QQTP01000029">
    <property type="protein sequence ID" value="RDJ19753.1"/>
    <property type="molecule type" value="Genomic_DNA"/>
</dbReference>
<evidence type="ECO:0000256" key="3">
    <source>
        <dbReference type="PROSITE-ProRule" id="PRU00284"/>
    </source>
</evidence>
<dbReference type="PRINTS" id="PR00260">
    <property type="entry name" value="CHEMTRNSDUCR"/>
</dbReference>
<dbReference type="GO" id="GO:0007165">
    <property type="term" value="P:signal transduction"/>
    <property type="evidence" value="ECO:0007669"/>
    <property type="project" value="UniProtKB-KW"/>
</dbReference>
<dbReference type="GO" id="GO:0016020">
    <property type="term" value="C:membrane"/>
    <property type="evidence" value="ECO:0007669"/>
    <property type="project" value="InterPro"/>
</dbReference>
<keyword evidence="1 3" id="KW-0807">Transducer</keyword>
<organism evidence="5 6">
    <name type="scientific">Bosea caraganae</name>
    <dbReference type="NCBI Taxonomy" id="2763117"/>
    <lineage>
        <taxon>Bacteria</taxon>
        <taxon>Pseudomonadati</taxon>
        <taxon>Pseudomonadota</taxon>
        <taxon>Alphaproteobacteria</taxon>
        <taxon>Hyphomicrobiales</taxon>
        <taxon>Boseaceae</taxon>
        <taxon>Bosea</taxon>
    </lineage>
</organism>
<evidence type="ECO:0000313" key="5">
    <source>
        <dbReference type="EMBL" id="RDJ19753.1"/>
    </source>
</evidence>
<sequence length="393" mass="41454">MKPHVERHRQQIVAAEEQHLKLVFSGSFGDAYIADLTRATETEYGDVLGIRTRLATTLRLIDPLFQEIGRRRRFKGRKAAEECAALARLILCDAIAATSCHQRASRIGLKRREHELHVAATTFQDSVAALAESLRTAATMLRGSAAASLDRSGHAGREATTAEEAARNCSQRIGRTAEATHELVRALDLVRTESQEAATITGQAVVDTREVTAAIAGLADAARLIGSIVTLIQQIANQTNLLALNATIEAARAGEAGKGFAVVAGEVKNLADQTGKAAAEISSQIAQVQAATDACVTHVDSIGATISRLELSAASIAQTVKDQLAATSEMAFNAREVAMLTQEGLSSAQAARSSIGEVTRMSVELDSAAVQVEASAGQIGDLVAHFLSDLRAA</sequence>
<keyword evidence="6" id="KW-1185">Reference proteome</keyword>
<dbReference type="GO" id="GO:0006935">
    <property type="term" value="P:chemotaxis"/>
    <property type="evidence" value="ECO:0007669"/>
    <property type="project" value="InterPro"/>
</dbReference>
<accession>A0A370KXN4</accession>